<keyword evidence="3" id="KW-1185">Reference proteome</keyword>
<protein>
    <submittedName>
        <fullName evidence="2">Uncharacterized protein</fullName>
    </submittedName>
</protein>
<name>A0A2A2WQ15_9ACTN</name>
<reference evidence="3" key="1">
    <citation type="submission" date="2017-09" db="EMBL/GenBank/DDBJ databases">
        <authorList>
            <person name="Zhang Y."/>
            <person name="Huang X."/>
            <person name="Liu J."/>
            <person name="Lu L."/>
            <person name="Peng K."/>
        </authorList>
    </citation>
    <scope>NUCLEOTIDE SEQUENCE [LARGE SCALE GENOMIC DNA]</scope>
    <source>
        <strain evidence="3">S-XJ-1</strain>
    </source>
</reference>
<accession>A0A2A2WQ15</accession>
<dbReference type="RefSeq" id="WP_095718258.1">
    <property type="nucleotide sequence ID" value="NZ_NTGA01000016.1"/>
</dbReference>
<evidence type="ECO:0000256" key="1">
    <source>
        <dbReference type="SAM" id="MobiDB-lite"/>
    </source>
</evidence>
<proteinExistence type="predicted"/>
<evidence type="ECO:0000313" key="3">
    <source>
        <dbReference type="Proteomes" id="UP000218810"/>
    </source>
</evidence>
<organism evidence="2 3">
    <name type="scientific">Dietzia natronolimnaea</name>
    <dbReference type="NCBI Taxonomy" id="161920"/>
    <lineage>
        <taxon>Bacteria</taxon>
        <taxon>Bacillati</taxon>
        <taxon>Actinomycetota</taxon>
        <taxon>Actinomycetes</taxon>
        <taxon>Mycobacteriales</taxon>
        <taxon>Dietziaceae</taxon>
        <taxon>Dietzia</taxon>
    </lineage>
</organism>
<dbReference type="AlphaFoldDB" id="A0A2A2WQ15"/>
<dbReference type="EMBL" id="NTGA01000016">
    <property type="protein sequence ID" value="PAY23302.1"/>
    <property type="molecule type" value="Genomic_DNA"/>
</dbReference>
<comment type="caution">
    <text evidence="2">The sequence shown here is derived from an EMBL/GenBank/DDBJ whole genome shotgun (WGS) entry which is preliminary data.</text>
</comment>
<dbReference type="Proteomes" id="UP000218810">
    <property type="component" value="Unassembled WGS sequence"/>
</dbReference>
<gene>
    <name evidence="2" type="ORF">CEY15_09695</name>
</gene>
<feature type="region of interest" description="Disordered" evidence="1">
    <location>
        <begin position="1"/>
        <end position="22"/>
    </location>
</feature>
<sequence length="70" mass="7051">MTACFPDAPKPATEAQLTAASQTTERARAVDIAAGQQDGSVGVLPDCVAEAVGAPEGKPLAETDLANCDH</sequence>
<evidence type="ECO:0000313" key="2">
    <source>
        <dbReference type="EMBL" id="PAY23302.1"/>
    </source>
</evidence>